<sequence>MTAARSARFSKAVSGATACIIAILAILYLCAVYWSYRLLLRAPRPLNKAIGVKLQRYAPVAYGFLVFSSLAELGVSSWLLSQYRFNHNAPNDTIVTGLGLVIFCSCWTAITGAVFTVLFIHPVWSTTPWASLGVQGLWVISTWAVWVAGAAITNSAFPALFSRGICYGLVYCKHIQTLFALSVLELLVLASGMVVVMWLAWHSTRQILLSVPAN</sequence>
<dbReference type="OrthoDB" id="2628419at2759"/>
<dbReference type="EMBL" id="MU154603">
    <property type="protein sequence ID" value="KAF9492345.1"/>
    <property type="molecule type" value="Genomic_DNA"/>
</dbReference>
<feature type="transmembrane region" description="Helical" evidence="1">
    <location>
        <begin position="56"/>
        <end position="81"/>
    </location>
</feature>
<name>A0A9P5ZTD8_PLEER</name>
<feature type="transmembrane region" description="Helical" evidence="1">
    <location>
        <begin position="93"/>
        <end position="124"/>
    </location>
</feature>
<feature type="transmembrane region" description="Helical" evidence="1">
    <location>
        <begin position="136"/>
        <end position="157"/>
    </location>
</feature>
<keyword evidence="3" id="KW-1185">Reference proteome</keyword>
<comment type="caution">
    <text evidence="2">The sequence shown here is derived from an EMBL/GenBank/DDBJ whole genome shotgun (WGS) entry which is preliminary data.</text>
</comment>
<keyword evidence="1" id="KW-0472">Membrane</keyword>
<evidence type="ECO:0000313" key="3">
    <source>
        <dbReference type="Proteomes" id="UP000807025"/>
    </source>
</evidence>
<dbReference type="Proteomes" id="UP000807025">
    <property type="component" value="Unassembled WGS sequence"/>
</dbReference>
<keyword evidence="1" id="KW-0812">Transmembrane</keyword>
<keyword evidence="1" id="KW-1133">Transmembrane helix</keyword>
<reference evidence="2" key="1">
    <citation type="submission" date="2020-11" db="EMBL/GenBank/DDBJ databases">
        <authorList>
            <consortium name="DOE Joint Genome Institute"/>
            <person name="Ahrendt S."/>
            <person name="Riley R."/>
            <person name="Andreopoulos W."/>
            <person name="Labutti K."/>
            <person name="Pangilinan J."/>
            <person name="Ruiz-Duenas F.J."/>
            <person name="Barrasa J.M."/>
            <person name="Sanchez-Garcia M."/>
            <person name="Camarero S."/>
            <person name="Miyauchi S."/>
            <person name="Serrano A."/>
            <person name="Linde D."/>
            <person name="Babiker R."/>
            <person name="Drula E."/>
            <person name="Ayuso-Fernandez I."/>
            <person name="Pacheco R."/>
            <person name="Padilla G."/>
            <person name="Ferreira P."/>
            <person name="Barriuso J."/>
            <person name="Kellner H."/>
            <person name="Castanera R."/>
            <person name="Alfaro M."/>
            <person name="Ramirez L."/>
            <person name="Pisabarro A.G."/>
            <person name="Kuo A."/>
            <person name="Tritt A."/>
            <person name="Lipzen A."/>
            <person name="He G."/>
            <person name="Yan M."/>
            <person name="Ng V."/>
            <person name="Cullen D."/>
            <person name="Martin F."/>
            <person name="Rosso M.-N."/>
            <person name="Henrissat B."/>
            <person name="Hibbett D."/>
            <person name="Martinez A.T."/>
            <person name="Grigoriev I.V."/>
        </authorList>
    </citation>
    <scope>NUCLEOTIDE SEQUENCE</scope>
    <source>
        <strain evidence="2">ATCC 90797</strain>
    </source>
</reference>
<evidence type="ECO:0000313" key="2">
    <source>
        <dbReference type="EMBL" id="KAF9492345.1"/>
    </source>
</evidence>
<accession>A0A9P5ZTD8</accession>
<feature type="transmembrane region" description="Helical" evidence="1">
    <location>
        <begin position="178"/>
        <end position="201"/>
    </location>
</feature>
<gene>
    <name evidence="2" type="ORF">BDN71DRAFT_1218835</name>
</gene>
<proteinExistence type="predicted"/>
<feature type="transmembrane region" description="Helical" evidence="1">
    <location>
        <begin position="12"/>
        <end position="36"/>
    </location>
</feature>
<evidence type="ECO:0000256" key="1">
    <source>
        <dbReference type="SAM" id="Phobius"/>
    </source>
</evidence>
<organism evidence="2 3">
    <name type="scientific">Pleurotus eryngii</name>
    <name type="common">Boletus of the steppes</name>
    <dbReference type="NCBI Taxonomy" id="5323"/>
    <lineage>
        <taxon>Eukaryota</taxon>
        <taxon>Fungi</taxon>
        <taxon>Dikarya</taxon>
        <taxon>Basidiomycota</taxon>
        <taxon>Agaricomycotina</taxon>
        <taxon>Agaricomycetes</taxon>
        <taxon>Agaricomycetidae</taxon>
        <taxon>Agaricales</taxon>
        <taxon>Pleurotineae</taxon>
        <taxon>Pleurotaceae</taxon>
        <taxon>Pleurotus</taxon>
    </lineage>
</organism>
<protein>
    <submittedName>
        <fullName evidence="2">Uncharacterized protein</fullName>
    </submittedName>
</protein>
<dbReference type="AlphaFoldDB" id="A0A9P5ZTD8"/>